<proteinExistence type="predicted"/>
<keyword evidence="1" id="KW-0808">Transferase</keyword>
<reference evidence="1 2" key="1">
    <citation type="submission" date="2018-01" db="EMBL/GenBank/DDBJ databases">
        <title>Metagenomic assembled genomes from two thermal pools in the Uzon Caldera, Kamchatka, Russia.</title>
        <authorList>
            <person name="Wilkins L."/>
            <person name="Ettinger C."/>
        </authorList>
    </citation>
    <scope>NUCLEOTIDE SEQUENCE [LARGE SCALE GENOMIC DNA]</scope>
    <source>
        <strain evidence="1">ZAV-15</strain>
    </source>
</reference>
<gene>
    <name evidence="1" type="ORF">C0197_02560</name>
</gene>
<dbReference type="GO" id="GO:0008168">
    <property type="term" value="F:methyltransferase activity"/>
    <property type="evidence" value="ECO:0007669"/>
    <property type="project" value="UniProtKB-KW"/>
</dbReference>
<dbReference type="Proteomes" id="UP000235731">
    <property type="component" value="Unassembled WGS sequence"/>
</dbReference>
<keyword evidence="1" id="KW-0489">Methyltransferase</keyword>
<dbReference type="EMBL" id="PNIE01000035">
    <property type="protein sequence ID" value="PMP63441.1"/>
    <property type="molecule type" value="Genomic_DNA"/>
</dbReference>
<dbReference type="Pfam" id="PF12118">
    <property type="entry name" value="SprA-related"/>
    <property type="match status" value="1"/>
</dbReference>
<evidence type="ECO:0000313" key="1">
    <source>
        <dbReference type="EMBL" id="PMP63441.1"/>
    </source>
</evidence>
<dbReference type="AlphaFoldDB" id="A0A2N7PK84"/>
<protein>
    <submittedName>
        <fullName evidence="1">Protein-glutamate O-methyltransferase</fullName>
    </submittedName>
</protein>
<dbReference type="InterPro" id="IPR021973">
    <property type="entry name" value="SprA-related"/>
</dbReference>
<comment type="caution">
    <text evidence="1">The sequence shown here is derived from an EMBL/GenBank/DDBJ whole genome shotgun (WGS) entry which is preliminary data.</text>
</comment>
<dbReference type="GO" id="GO:0032259">
    <property type="term" value="P:methylation"/>
    <property type="evidence" value="ECO:0007669"/>
    <property type="project" value="UniProtKB-KW"/>
</dbReference>
<evidence type="ECO:0000313" key="2">
    <source>
        <dbReference type="Proteomes" id="UP000235731"/>
    </source>
</evidence>
<organism evidence="1 2">
    <name type="scientific">Caldimicrobium thiodismutans</name>
    <dbReference type="NCBI Taxonomy" id="1653476"/>
    <lineage>
        <taxon>Bacteria</taxon>
        <taxon>Pseudomonadati</taxon>
        <taxon>Thermodesulfobacteriota</taxon>
        <taxon>Thermodesulfobacteria</taxon>
        <taxon>Thermodesulfobacteriales</taxon>
        <taxon>Thermodesulfobacteriaceae</taxon>
        <taxon>Caldimicrobium</taxon>
    </lineage>
</organism>
<accession>A0A2N7PK84</accession>
<sequence length="145" mass="16491">MQIGDKFYLNNQIENLKLRMIIEHLKMREKQVIAHEMAHKAVGGQYTGAVHYTYTRGPDGRYYITGGEVSIDVSPEADPEKTIRKMQIVRAAALAPSDPSPQDIAVAQRATAIEIKARLELILRKYRENEENKLSHPLRPLNLKV</sequence>
<name>A0A2N7PK84_9BACT</name>